<gene>
    <name evidence="1" type="ORF">GCM10012282_01170</name>
</gene>
<proteinExistence type="predicted"/>
<accession>A0A917NM56</accession>
<name>A0A917NM56_9ACTN</name>
<dbReference type="RefSeq" id="WP_189145203.1">
    <property type="nucleotide sequence ID" value="NZ_BAABER010000004.1"/>
</dbReference>
<protein>
    <submittedName>
        <fullName evidence="1">Uncharacterized protein</fullName>
    </submittedName>
</protein>
<evidence type="ECO:0000313" key="1">
    <source>
        <dbReference type="EMBL" id="GGJ08265.1"/>
    </source>
</evidence>
<reference evidence="1" key="1">
    <citation type="journal article" date="2014" name="Int. J. Syst. Evol. Microbiol.">
        <title>Complete genome sequence of Corynebacterium casei LMG S-19264T (=DSM 44701T), isolated from a smear-ripened cheese.</title>
        <authorList>
            <consortium name="US DOE Joint Genome Institute (JGI-PGF)"/>
            <person name="Walter F."/>
            <person name="Albersmeier A."/>
            <person name="Kalinowski J."/>
            <person name="Ruckert C."/>
        </authorList>
    </citation>
    <scope>NUCLEOTIDE SEQUENCE</scope>
    <source>
        <strain evidence="1">CGMCC 4.7272</strain>
    </source>
</reference>
<reference evidence="1" key="2">
    <citation type="submission" date="2020-09" db="EMBL/GenBank/DDBJ databases">
        <authorList>
            <person name="Sun Q."/>
            <person name="Zhou Y."/>
        </authorList>
    </citation>
    <scope>NUCLEOTIDE SEQUENCE</scope>
    <source>
        <strain evidence="1">CGMCC 4.7272</strain>
    </source>
</reference>
<evidence type="ECO:0000313" key="2">
    <source>
        <dbReference type="Proteomes" id="UP000625682"/>
    </source>
</evidence>
<comment type="caution">
    <text evidence="1">The sequence shown here is derived from an EMBL/GenBank/DDBJ whole genome shotgun (WGS) entry which is preliminary data.</text>
</comment>
<sequence>MKCTQAPADPWSKISAKFTLPQLLTDAATPGTVQIQSAYVDYTTFHYGSSGTFLPVKGA</sequence>
<dbReference type="EMBL" id="BMMU01000001">
    <property type="protein sequence ID" value="GGJ08265.1"/>
    <property type="molecule type" value="Genomic_DNA"/>
</dbReference>
<organism evidence="1 2">
    <name type="scientific">Streptomyces lacrimifluminis</name>
    <dbReference type="NCBI Taxonomy" id="1500077"/>
    <lineage>
        <taxon>Bacteria</taxon>
        <taxon>Bacillati</taxon>
        <taxon>Actinomycetota</taxon>
        <taxon>Actinomycetes</taxon>
        <taxon>Kitasatosporales</taxon>
        <taxon>Streptomycetaceae</taxon>
        <taxon>Streptomyces</taxon>
    </lineage>
</organism>
<dbReference type="Proteomes" id="UP000625682">
    <property type="component" value="Unassembled WGS sequence"/>
</dbReference>
<dbReference type="AlphaFoldDB" id="A0A917NM56"/>
<keyword evidence="2" id="KW-1185">Reference proteome</keyword>